<gene>
    <name evidence="2" type="ORF">GRI97_01815</name>
</gene>
<dbReference type="InterPro" id="IPR035437">
    <property type="entry name" value="SNase_OB-fold_sf"/>
</dbReference>
<sequence>MVIPDSAPEMAPSADSEQASFVRCSRSPRIDCIVDGDTFWYQGDKIRIADINTPETGRPGCAAEAELGARATARLQELLNQGPFTLETSGRDRDRYDRLLRIVTRGGESIGAILVREGLAEEWGGRRGNWC</sequence>
<evidence type="ECO:0000313" key="2">
    <source>
        <dbReference type="EMBL" id="MXO97724.1"/>
    </source>
</evidence>
<comment type="caution">
    <text evidence="2">The sequence shown here is derived from an EMBL/GenBank/DDBJ whole genome shotgun (WGS) entry which is preliminary data.</text>
</comment>
<proteinExistence type="predicted"/>
<feature type="domain" description="TNase-like" evidence="1">
    <location>
        <begin position="24"/>
        <end position="120"/>
    </location>
</feature>
<dbReference type="Proteomes" id="UP000469430">
    <property type="component" value="Unassembled WGS sequence"/>
</dbReference>
<accession>A0A6I4TP60</accession>
<dbReference type="EMBL" id="WTYJ01000001">
    <property type="protein sequence ID" value="MXO97724.1"/>
    <property type="molecule type" value="Genomic_DNA"/>
</dbReference>
<evidence type="ECO:0000259" key="1">
    <source>
        <dbReference type="PROSITE" id="PS50830"/>
    </source>
</evidence>
<dbReference type="PROSITE" id="PS50830">
    <property type="entry name" value="TNASE_3"/>
    <property type="match status" value="1"/>
</dbReference>
<dbReference type="Gene3D" id="2.40.50.90">
    <property type="match status" value="1"/>
</dbReference>
<organism evidence="2 3">
    <name type="scientific">Croceibacterium xixiisoli</name>
    <dbReference type="NCBI Taxonomy" id="1476466"/>
    <lineage>
        <taxon>Bacteria</taxon>
        <taxon>Pseudomonadati</taxon>
        <taxon>Pseudomonadota</taxon>
        <taxon>Alphaproteobacteria</taxon>
        <taxon>Sphingomonadales</taxon>
        <taxon>Erythrobacteraceae</taxon>
        <taxon>Croceibacterium</taxon>
    </lineage>
</organism>
<keyword evidence="3" id="KW-1185">Reference proteome</keyword>
<dbReference type="Pfam" id="PF00565">
    <property type="entry name" value="SNase"/>
    <property type="match status" value="1"/>
</dbReference>
<name>A0A6I4TP60_9SPHN</name>
<dbReference type="AlphaFoldDB" id="A0A6I4TP60"/>
<reference evidence="2 3" key="1">
    <citation type="submission" date="2019-12" db="EMBL/GenBank/DDBJ databases">
        <title>Genomic-based taxomic classification of the family Erythrobacteraceae.</title>
        <authorList>
            <person name="Xu L."/>
        </authorList>
    </citation>
    <scope>NUCLEOTIDE SEQUENCE [LARGE SCALE GENOMIC DNA]</scope>
    <source>
        <strain evidence="2 3">S36</strain>
    </source>
</reference>
<dbReference type="SUPFAM" id="SSF50199">
    <property type="entry name" value="Staphylococcal nuclease"/>
    <property type="match status" value="1"/>
</dbReference>
<dbReference type="InterPro" id="IPR016071">
    <property type="entry name" value="Staphylococal_nuclease_OB-fold"/>
</dbReference>
<dbReference type="SMART" id="SM00318">
    <property type="entry name" value="SNc"/>
    <property type="match status" value="1"/>
</dbReference>
<evidence type="ECO:0000313" key="3">
    <source>
        <dbReference type="Proteomes" id="UP000469430"/>
    </source>
</evidence>
<dbReference type="OrthoDB" id="7469880at2"/>
<protein>
    <submittedName>
        <fullName evidence="2">Thermonuclease family protein</fullName>
    </submittedName>
</protein>